<evidence type="ECO:0000259" key="3">
    <source>
        <dbReference type="PROSITE" id="PS50206"/>
    </source>
</evidence>
<dbReference type="GO" id="GO:0004792">
    <property type="term" value="F:thiosulfate-cyanide sulfurtransferase activity"/>
    <property type="evidence" value="ECO:0007669"/>
    <property type="project" value="TreeGrafter"/>
</dbReference>
<dbReference type="OrthoDB" id="270167at2759"/>
<dbReference type="Proteomes" id="UP000682733">
    <property type="component" value="Unassembled WGS sequence"/>
</dbReference>
<accession>A0A814INP6</accession>
<evidence type="ECO:0000313" key="8">
    <source>
        <dbReference type="Proteomes" id="UP000663829"/>
    </source>
</evidence>
<dbReference type="CDD" id="cd01449">
    <property type="entry name" value="TST_Repeat_2"/>
    <property type="match status" value="1"/>
</dbReference>
<dbReference type="AlphaFoldDB" id="A0A814INP6"/>
<evidence type="ECO:0000313" key="6">
    <source>
        <dbReference type="EMBL" id="CAF3666745.1"/>
    </source>
</evidence>
<evidence type="ECO:0000313" key="7">
    <source>
        <dbReference type="EMBL" id="CAF3797527.1"/>
    </source>
</evidence>
<dbReference type="EMBL" id="CAJNOK010002989">
    <property type="protein sequence ID" value="CAF0883366.1"/>
    <property type="molecule type" value="Genomic_DNA"/>
</dbReference>
<protein>
    <recommendedName>
        <fullName evidence="3">Rhodanese domain-containing protein</fullName>
    </recommendedName>
</protein>
<feature type="domain" description="Rhodanese" evidence="3">
    <location>
        <begin position="167"/>
        <end position="288"/>
    </location>
</feature>
<proteinExistence type="predicted"/>
<dbReference type="Pfam" id="PF00581">
    <property type="entry name" value="Rhodanese"/>
    <property type="match status" value="2"/>
</dbReference>
<sequence>MLSLKLPGPIVTHDWLMSNFDRVKIIDGSWHLPSENRNAKAEFEQKRIKGARFFDIDEVSDHSTDLPHMLPSVEQFSSYASQQGINEQDSIIIYDTKGLLSSARVWFTFRVFGIDNVAVLNGGLPIWLKYNLPTESGVLEPKTATKFSAKPKWYFVKSMKQMRENLLISKFQVIDARSTGRFNGSELELRPNLPSGHIPNSLSIPYNQLVSKSNSHQIPMLKDDKALLSLFHSQGVKIGNQCSIVATCGSGISACVLALSLELLGHKDWQVYDGSWTEWASNKDNPISKGDS</sequence>
<organism evidence="5 8">
    <name type="scientific">Didymodactylos carnosus</name>
    <dbReference type="NCBI Taxonomy" id="1234261"/>
    <lineage>
        <taxon>Eukaryota</taxon>
        <taxon>Metazoa</taxon>
        <taxon>Spiralia</taxon>
        <taxon>Gnathifera</taxon>
        <taxon>Rotifera</taxon>
        <taxon>Eurotatoria</taxon>
        <taxon>Bdelloidea</taxon>
        <taxon>Philodinida</taxon>
        <taxon>Philodinidae</taxon>
        <taxon>Didymodactylos</taxon>
    </lineage>
</organism>
<evidence type="ECO:0000256" key="2">
    <source>
        <dbReference type="ARBA" id="ARBA00022737"/>
    </source>
</evidence>
<evidence type="ECO:0000313" key="4">
    <source>
        <dbReference type="EMBL" id="CAF0883366.1"/>
    </source>
</evidence>
<keyword evidence="8" id="KW-1185">Reference proteome</keyword>
<dbReference type="EMBL" id="CAJNOQ010003715">
    <property type="protein sequence ID" value="CAF1026408.1"/>
    <property type="molecule type" value="Genomic_DNA"/>
</dbReference>
<dbReference type="Proteomes" id="UP000663829">
    <property type="component" value="Unassembled WGS sequence"/>
</dbReference>
<dbReference type="InterPro" id="IPR001763">
    <property type="entry name" value="Rhodanese-like_dom"/>
</dbReference>
<dbReference type="Proteomes" id="UP000677228">
    <property type="component" value="Unassembled WGS sequence"/>
</dbReference>
<dbReference type="EMBL" id="CAJOBC010003715">
    <property type="protein sequence ID" value="CAF3797527.1"/>
    <property type="molecule type" value="Genomic_DNA"/>
</dbReference>
<evidence type="ECO:0000256" key="1">
    <source>
        <dbReference type="ARBA" id="ARBA00022679"/>
    </source>
</evidence>
<dbReference type="GO" id="GO:0005739">
    <property type="term" value="C:mitochondrion"/>
    <property type="evidence" value="ECO:0007669"/>
    <property type="project" value="TreeGrafter"/>
</dbReference>
<gene>
    <name evidence="5" type="ORF">GPM918_LOCUS15052</name>
    <name evidence="4" type="ORF">OVA965_LOCUS8739</name>
    <name evidence="7" type="ORF">SRO942_LOCUS15052</name>
    <name evidence="6" type="ORF">TMI583_LOCUS8735</name>
</gene>
<dbReference type="PANTHER" id="PTHR11364:SF27">
    <property type="entry name" value="SULFURTRANSFERASE"/>
    <property type="match status" value="1"/>
</dbReference>
<dbReference type="EMBL" id="CAJOBA010002990">
    <property type="protein sequence ID" value="CAF3666745.1"/>
    <property type="molecule type" value="Genomic_DNA"/>
</dbReference>
<feature type="domain" description="Rhodanese" evidence="3">
    <location>
        <begin position="19"/>
        <end position="136"/>
    </location>
</feature>
<comment type="caution">
    <text evidence="5">The sequence shown here is derived from an EMBL/GenBank/DDBJ whole genome shotgun (WGS) entry which is preliminary data.</text>
</comment>
<dbReference type="InterPro" id="IPR036873">
    <property type="entry name" value="Rhodanese-like_dom_sf"/>
</dbReference>
<dbReference type="InterPro" id="IPR045078">
    <property type="entry name" value="TST/MPST-like"/>
</dbReference>
<dbReference type="Proteomes" id="UP000681722">
    <property type="component" value="Unassembled WGS sequence"/>
</dbReference>
<dbReference type="SUPFAM" id="SSF52821">
    <property type="entry name" value="Rhodanese/Cell cycle control phosphatase"/>
    <property type="match status" value="2"/>
</dbReference>
<reference evidence="5" key="1">
    <citation type="submission" date="2021-02" db="EMBL/GenBank/DDBJ databases">
        <authorList>
            <person name="Nowell W R."/>
        </authorList>
    </citation>
    <scope>NUCLEOTIDE SEQUENCE</scope>
</reference>
<evidence type="ECO:0000313" key="5">
    <source>
        <dbReference type="EMBL" id="CAF1026408.1"/>
    </source>
</evidence>
<dbReference type="PROSITE" id="PS50206">
    <property type="entry name" value="RHODANESE_3"/>
    <property type="match status" value="2"/>
</dbReference>
<dbReference type="SMART" id="SM00450">
    <property type="entry name" value="RHOD"/>
    <property type="match status" value="2"/>
</dbReference>
<keyword evidence="1" id="KW-0808">Transferase</keyword>
<name>A0A814INP6_9BILA</name>
<keyword evidence="2" id="KW-0677">Repeat</keyword>
<dbReference type="PANTHER" id="PTHR11364">
    <property type="entry name" value="THIOSULFATE SULFERTANSFERASE"/>
    <property type="match status" value="1"/>
</dbReference>
<dbReference type="Gene3D" id="3.40.250.10">
    <property type="entry name" value="Rhodanese-like domain"/>
    <property type="match status" value="2"/>
</dbReference>
<dbReference type="CDD" id="cd01448">
    <property type="entry name" value="TST_Repeat_1"/>
    <property type="match status" value="1"/>
</dbReference>